<dbReference type="Gene3D" id="3.90.1010.10">
    <property type="match status" value="1"/>
</dbReference>
<dbReference type="GO" id="GO:0005506">
    <property type="term" value="F:iron ion binding"/>
    <property type="evidence" value="ECO:0007669"/>
    <property type="project" value="InterPro"/>
</dbReference>
<dbReference type="SUPFAM" id="SSF82649">
    <property type="entry name" value="SufE/NifU"/>
    <property type="match status" value="1"/>
</dbReference>
<organism evidence="2 3">
    <name type="scientific">Thalassotalea algicola</name>
    <dbReference type="NCBI Taxonomy" id="2716224"/>
    <lineage>
        <taxon>Bacteria</taxon>
        <taxon>Pseudomonadati</taxon>
        <taxon>Pseudomonadota</taxon>
        <taxon>Gammaproteobacteria</taxon>
        <taxon>Alteromonadales</taxon>
        <taxon>Colwelliaceae</taxon>
        <taxon>Thalassotalea</taxon>
    </lineage>
</organism>
<protein>
    <submittedName>
        <fullName evidence="2">SUF system NifU family Fe-S cluster assembly protein</fullName>
    </submittedName>
</protein>
<evidence type="ECO:0000259" key="1">
    <source>
        <dbReference type="Pfam" id="PF01592"/>
    </source>
</evidence>
<dbReference type="GO" id="GO:0016226">
    <property type="term" value="P:iron-sulfur cluster assembly"/>
    <property type="evidence" value="ECO:0007669"/>
    <property type="project" value="InterPro"/>
</dbReference>
<dbReference type="Pfam" id="PF01592">
    <property type="entry name" value="NifU_N"/>
    <property type="match status" value="1"/>
</dbReference>
<dbReference type="CDD" id="cd06664">
    <property type="entry name" value="IscU_like"/>
    <property type="match status" value="1"/>
</dbReference>
<accession>A0A7Y0Q7C1</accession>
<sequence>MQTTLYQQALLSHHQNPTGFQHNIKPSAESDGYNPACGDEITVKISTEKNTITGISFEGESCAICRASASIMCQQVSSLSDVQAKESIALIESSFAQKVPFAEALSPLNGVFDFPVRQQCALLPWQTLKQCLSQFKNS</sequence>
<reference evidence="2 3" key="1">
    <citation type="submission" date="2020-04" db="EMBL/GenBank/DDBJ databases">
        <title>Thalassotalea sp. M1531, isolated from the surface of marine red alga.</title>
        <authorList>
            <person name="Pang L."/>
            <person name="Lu D.-C."/>
        </authorList>
    </citation>
    <scope>NUCLEOTIDE SEQUENCE [LARGE SCALE GENOMIC DNA]</scope>
    <source>
        <strain evidence="2 3">M1531</strain>
    </source>
</reference>
<dbReference type="NCBIfam" id="TIGR01994">
    <property type="entry name" value="SUF_scaf_2"/>
    <property type="match status" value="1"/>
</dbReference>
<evidence type="ECO:0000313" key="3">
    <source>
        <dbReference type="Proteomes" id="UP000568664"/>
    </source>
</evidence>
<dbReference type="InterPro" id="IPR002871">
    <property type="entry name" value="NIF_FeS_clus_asmbl_NifU_N"/>
</dbReference>
<dbReference type="GO" id="GO:0051536">
    <property type="term" value="F:iron-sulfur cluster binding"/>
    <property type="evidence" value="ECO:0007669"/>
    <property type="project" value="InterPro"/>
</dbReference>
<keyword evidence="3" id="KW-1185">Reference proteome</keyword>
<dbReference type="Proteomes" id="UP000568664">
    <property type="component" value="Unassembled WGS sequence"/>
</dbReference>
<comment type="caution">
    <text evidence="2">The sequence shown here is derived from an EMBL/GenBank/DDBJ whole genome shotgun (WGS) entry which is preliminary data.</text>
</comment>
<dbReference type="RefSeq" id="WP_169074257.1">
    <property type="nucleotide sequence ID" value="NZ_JABBXH010000002.1"/>
</dbReference>
<name>A0A7Y0Q7C1_9GAMM</name>
<feature type="domain" description="NIF system FeS cluster assembly NifU N-terminal" evidence="1">
    <location>
        <begin position="6"/>
        <end position="86"/>
    </location>
</feature>
<dbReference type="AlphaFoldDB" id="A0A7Y0Q7C1"/>
<proteinExistence type="predicted"/>
<dbReference type="EMBL" id="JABBXH010000002">
    <property type="protein sequence ID" value="NMP30905.1"/>
    <property type="molecule type" value="Genomic_DNA"/>
</dbReference>
<evidence type="ECO:0000313" key="2">
    <source>
        <dbReference type="EMBL" id="NMP30905.1"/>
    </source>
</evidence>
<gene>
    <name evidence="2" type="ORF">HII17_04950</name>
</gene>